<dbReference type="PROSITE" id="PS50893">
    <property type="entry name" value="ABC_TRANSPORTER_2"/>
    <property type="match status" value="1"/>
</dbReference>
<dbReference type="InterPro" id="IPR050095">
    <property type="entry name" value="ECF_ABC_transporter_ATP-bd"/>
</dbReference>
<evidence type="ECO:0000256" key="7">
    <source>
        <dbReference type="ARBA" id="ARBA00022967"/>
    </source>
</evidence>
<keyword evidence="7" id="KW-1278">Translocase</keyword>
<protein>
    <submittedName>
        <fullName evidence="10">Cobalt/nickel transport system ATP-binding protein</fullName>
    </submittedName>
</protein>
<organism evidence="10 11">
    <name type="scientific">Balneicella halophila</name>
    <dbReference type="NCBI Taxonomy" id="1537566"/>
    <lineage>
        <taxon>Bacteria</taxon>
        <taxon>Pseudomonadati</taxon>
        <taxon>Bacteroidota</taxon>
        <taxon>Bacteroidia</taxon>
        <taxon>Bacteroidales</taxon>
        <taxon>Balneicellaceae</taxon>
        <taxon>Balneicella</taxon>
    </lineage>
</organism>
<proteinExistence type="inferred from homology"/>
<dbReference type="InterPro" id="IPR027417">
    <property type="entry name" value="P-loop_NTPase"/>
</dbReference>
<sequence length="237" mass="26828">MESILELKNVCFTYPRSSKGLYNVSVCIPEKQRIAVLGLNGAGKSTLFLTLCGVLKPKSGEYYIDGKQFKFTKKERLLLGKQIGYVFQDPEVQLFAVTVYDDIAFGLQNMGVTESEVKQRVEKYMQFLNITHLKDNAPHELSYGQKKLVAIAGVLVMEPKVVILDEPFAWLDVVQEENMKSMLEKLSPQGMTIVMSTHNLDFAKEWADYGIVLNEGECVEEGEMKQLNIEELIHANH</sequence>
<dbReference type="SMART" id="SM00382">
    <property type="entry name" value="AAA"/>
    <property type="match status" value="1"/>
</dbReference>
<evidence type="ECO:0000256" key="6">
    <source>
        <dbReference type="ARBA" id="ARBA00022840"/>
    </source>
</evidence>
<evidence type="ECO:0000256" key="1">
    <source>
        <dbReference type="ARBA" id="ARBA00004236"/>
    </source>
</evidence>
<evidence type="ECO:0000256" key="2">
    <source>
        <dbReference type="ARBA" id="ARBA00005417"/>
    </source>
</evidence>
<dbReference type="GO" id="GO:0042626">
    <property type="term" value="F:ATPase-coupled transmembrane transporter activity"/>
    <property type="evidence" value="ECO:0007669"/>
    <property type="project" value="TreeGrafter"/>
</dbReference>
<dbReference type="InterPro" id="IPR015856">
    <property type="entry name" value="ABC_transpr_CbiO/EcfA_su"/>
</dbReference>
<dbReference type="Proteomes" id="UP000251835">
    <property type="component" value="Unassembled WGS sequence"/>
</dbReference>
<name>A0A7L4UQW7_BALHA</name>
<keyword evidence="11" id="KW-1185">Reference proteome</keyword>
<evidence type="ECO:0000259" key="9">
    <source>
        <dbReference type="PROSITE" id="PS50893"/>
    </source>
</evidence>
<dbReference type="RefSeq" id="WP_116495717.1">
    <property type="nucleotide sequence ID" value="NZ_QENZ01000003.1"/>
</dbReference>
<evidence type="ECO:0000313" key="11">
    <source>
        <dbReference type="Proteomes" id="UP000251835"/>
    </source>
</evidence>
<dbReference type="PANTHER" id="PTHR43553">
    <property type="entry name" value="HEAVY METAL TRANSPORTER"/>
    <property type="match status" value="1"/>
</dbReference>
<keyword evidence="5" id="KW-0547">Nucleotide-binding</keyword>
<dbReference type="PROSITE" id="PS00211">
    <property type="entry name" value="ABC_TRANSPORTER_1"/>
    <property type="match status" value="1"/>
</dbReference>
<dbReference type="CDD" id="cd03225">
    <property type="entry name" value="ABC_cobalt_CbiO_domain1"/>
    <property type="match status" value="1"/>
</dbReference>
<evidence type="ECO:0000256" key="5">
    <source>
        <dbReference type="ARBA" id="ARBA00022741"/>
    </source>
</evidence>
<evidence type="ECO:0000256" key="8">
    <source>
        <dbReference type="ARBA" id="ARBA00023136"/>
    </source>
</evidence>
<accession>A0A7L4UQW7</accession>
<comment type="similarity">
    <text evidence="2">Belongs to the ABC transporter superfamily.</text>
</comment>
<dbReference type="Pfam" id="PF00005">
    <property type="entry name" value="ABC_tran"/>
    <property type="match status" value="1"/>
</dbReference>
<keyword evidence="6 10" id="KW-0067">ATP-binding</keyword>
<reference evidence="10 11" key="1">
    <citation type="submission" date="2018-05" db="EMBL/GenBank/DDBJ databases">
        <title>Genomic Encyclopedia of Type Strains, Phase IV (KMG-IV): sequencing the most valuable type-strain genomes for metagenomic binning, comparative biology and taxonomic classification.</title>
        <authorList>
            <person name="Goeker M."/>
        </authorList>
    </citation>
    <scope>NUCLEOTIDE SEQUENCE [LARGE SCALE GENOMIC DNA]</scope>
    <source>
        <strain evidence="10 11">DSM 28579</strain>
    </source>
</reference>
<dbReference type="Gene3D" id="3.40.50.300">
    <property type="entry name" value="P-loop containing nucleotide triphosphate hydrolases"/>
    <property type="match status" value="1"/>
</dbReference>
<dbReference type="AlphaFoldDB" id="A0A7L4UQW7"/>
<dbReference type="OrthoDB" id="9806726at2"/>
<evidence type="ECO:0000256" key="3">
    <source>
        <dbReference type="ARBA" id="ARBA00022448"/>
    </source>
</evidence>
<dbReference type="FunFam" id="3.40.50.300:FF:000224">
    <property type="entry name" value="Energy-coupling factor transporter ATP-binding protein EcfA"/>
    <property type="match status" value="1"/>
</dbReference>
<keyword evidence="8" id="KW-0472">Membrane</keyword>
<dbReference type="GO" id="GO:0016887">
    <property type="term" value="F:ATP hydrolysis activity"/>
    <property type="evidence" value="ECO:0007669"/>
    <property type="project" value="InterPro"/>
</dbReference>
<feature type="domain" description="ABC transporter" evidence="9">
    <location>
        <begin position="5"/>
        <end position="235"/>
    </location>
</feature>
<comment type="caution">
    <text evidence="10">The sequence shown here is derived from an EMBL/GenBank/DDBJ whole genome shotgun (WGS) entry which is preliminary data.</text>
</comment>
<keyword evidence="4" id="KW-1003">Cell membrane</keyword>
<comment type="subcellular location">
    <subcellularLocation>
        <location evidence="1">Cell membrane</location>
    </subcellularLocation>
</comment>
<dbReference type="InterPro" id="IPR003593">
    <property type="entry name" value="AAA+_ATPase"/>
</dbReference>
<keyword evidence="3" id="KW-0813">Transport</keyword>
<dbReference type="InterPro" id="IPR003439">
    <property type="entry name" value="ABC_transporter-like_ATP-bd"/>
</dbReference>
<dbReference type="EMBL" id="QENZ01000003">
    <property type="protein sequence ID" value="PVX52168.1"/>
    <property type="molecule type" value="Genomic_DNA"/>
</dbReference>
<evidence type="ECO:0000313" key="10">
    <source>
        <dbReference type="EMBL" id="PVX52168.1"/>
    </source>
</evidence>
<dbReference type="GO" id="GO:0005524">
    <property type="term" value="F:ATP binding"/>
    <property type="evidence" value="ECO:0007669"/>
    <property type="project" value="UniProtKB-KW"/>
</dbReference>
<dbReference type="InterPro" id="IPR017871">
    <property type="entry name" value="ABC_transporter-like_CS"/>
</dbReference>
<evidence type="ECO:0000256" key="4">
    <source>
        <dbReference type="ARBA" id="ARBA00022475"/>
    </source>
</evidence>
<dbReference type="SUPFAM" id="SSF52540">
    <property type="entry name" value="P-loop containing nucleoside triphosphate hydrolases"/>
    <property type="match status" value="1"/>
</dbReference>
<dbReference type="GO" id="GO:0043190">
    <property type="term" value="C:ATP-binding cassette (ABC) transporter complex"/>
    <property type="evidence" value="ECO:0007669"/>
    <property type="project" value="TreeGrafter"/>
</dbReference>
<gene>
    <name evidence="10" type="ORF">C7377_0469</name>
</gene>